<evidence type="ECO:0000313" key="1">
    <source>
        <dbReference type="EMBL" id="EJP71761.1"/>
    </source>
</evidence>
<evidence type="ECO:0000313" key="2">
    <source>
        <dbReference type="Proteomes" id="UP000010305"/>
    </source>
</evidence>
<accession>J5KDW8</accession>
<reference evidence="1 2" key="1">
    <citation type="journal article" date="2012" name="ISME J.">
        <title>Genomic insights to SAR86, an abundant and uncultivated marine bacterial lineage.</title>
        <authorList>
            <person name="Dupont C.L."/>
            <person name="Rusch D.B."/>
            <person name="Yooseph S."/>
            <person name="Lombardo M.J."/>
            <person name="Richter R.A."/>
            <person name="Valas R."/>
            <person name="Novotny M."/>
            <person name="Yee-Greenbaum J."/>
            <person name="Selengut J.D."/>
            <person name="Haft D.H."/>
            <person name="Halpern A.L."/>
            <person name="Lasken R.S."/>
            <person name="Nealson K."/>
            <person name="Friedman R."/>
            <person name="Venter J.C."/>
        </authorList>
    </citation>
    <scope>NUCLEOTIDE SEQUENCE [LARGE SCALE GENOMIC DNA]</scope>
</reference>
<dbReference type="HOGENOM" id="CLU_2176504_0_0_6"/>
<name>J5KDW8_9GAMM</name>
<organism evidence="1 2">
    <name type="scientific">SAR86 cluster bacterium SAR86A</name>
    <dbReference type="NCBI Taxonomy" id="1123866"/>
    <lineage>
        <taxon>Bacteria</taxon>
        <taxon>Pseudomonadati</taxon>
        <taxon>Pseudomonadota</taxon>
        <taxon>Gammaproteobacteria</taxon>
        <taxon>SAR86 cluster</taxon>
    </lineage>
</organism>
<dbReference type="Proteomes" id="UP000010305">
    <property type="component" value="Unassembled WGS sequence"/>
</dbReference>
<dbReference type="AlphaFoldDB" id="J5KDW8"/>
<sequence>MKKIDKSFLEKALALINTVLFSMDHPKSPESMNFFQADTYRFYFLMSFMKEYFDGNEISQEYAISLVPQKYASRIKRLQILKQAVRLNYIIETQSLQDKRRRIYQPSDILIDDFIAYANNVDQNMRKAS</sequence>
<dbReference type="EMBL" id="JH611156">
    <property type="protein sequence ID" value="EJP71761.1"/>
    <property type="molecule type" value="Genomic_DNA"/>
</dbReference>
<proteinExistence type="predicted"/>
<dbReference type="STRING" id="1123866.NT01SARS_0238"/>
<gene>
    <name evidence="1" type="ORF">NT01SARS_0238</name>
</gene>
<protein>
    <submittedName>
        <fullName evidence="1">Uncharacterized protein</fullName>
    </submittedName>
</protein>